<dbReference type="KEGG" id="zdf:AN401_17085"/>
<evidence type="ECO:0000313" key="3">
    <source>
        <dbReference type="Proteomes" id="UP000217763"/>
    </source>
</evidence>
<dbReference type="PANTHER" id="PTHR13504">
    <property type="entry name" value="FIDO DOMAIN-CONTAINING PROTEIN DDB_G0283145"/>
    <property type="match status" value="1"/>
</dbReference>
<comment type="catalytic activity">
    <reaction evidence="1">
        <text>L-tyrosyl-[protein] + ATP = O-(5'-adenylyl)-L-tyrosyl-[protein] + diphosphate</text>
        <dbReference type="Rhea" id="RHEA:54288"/>
        <dbReference type="Rhea" id="RHEA-COMP:10136"/>
        <dbReference type="Rhea" id="RHEA-COMP:13846"/>
        <dbReference type="ChEBI" id="CHEBI:30616"/>
        <dbReference type="ChEBI" id="CHEBI:33019"/>
        <dbReference type="ChEBI" id="CHEBI:46858"/>
        <dbReference type="ChEBI" id="CHEBI:83624"/>
        <dbReference type="EC" id="2.7.7.108"/>
    </reaction>
</comment>
<keyword evidence="1" id="KW-0808">Transferase</keyword>
<comment type="subunit">
    <text evidence="1">Homodimer.</text>
</comment>
<dbReference type="InterPro" id="IPR036597">
    <property type="entry name" value="Fido-like_dom_sf"/>
</dbReference>
<dbReference type="Pfam" id="PF13784">
    <property type="entry name" value="Fic_N"/>
    <property type="match status" value="1"/>
</dbReference>
<keyword evidence="1" id="KW-0067">ATP-binding</keyword>
<dbReference type="Pfam" id="PF02661">
    <property type="entry name" value="Fic"/>
    <property type="match status" value="1"/>
</dbReference>
<dbReference type="EC" id="2.7.7.108" evidence="1"/>
<evidence type="ECO:0000256" key="1">
    <source>
        <dbReference type="PIRNR" id="PIRNR038925"/>
    </source>
</evidence>
<comment type="catalytic activity">
    <reaction evidence="1">
        <text>L-threonyl-[protein] + ATP = 3-O-(5'-adenylyl)-L-threonyl-[protein] + diphosphate</text>
        <dbReference type="Rhea" id="RHEA:54292"/>
        <dbReference type="Rhea" id="RHEA-COMP:11060"/>
        <dbReference type="Rhea" id="RHEA-COMP:13847"/>
        <dbReference type="ChEBI" id="CHEBI:30013"/>
        <dbReference type="ChEBI" id="CHEBI:30616"/>
        <dbReference type="ChEBI" id="CHEBI:33019"/>
        <dbReference type="ChEBI" id="CHEBI:138113"/>
        <dbReference type="EC" id="2.7.7.108"/>
    </reaction>
</comment>
<dbReference type="SUPFAM" id="SSF140931">
    <property type="entry name" value="Fic-like"/>
    <property type="match status" value="1"/>
</dbReference>
<dbReference type="InterPro" id="IPR040198">
    <property type="entry name" value="Fido_containing"/>
</dbReference>
<keyword evidence="1" id="KW-0548">Nucleotidyltransferase</keyword>
<dbReference type="InterPro" id="IPR003812">
    <property type="entry name" value="Fido"/>
</dbReference>
<dbReference type="PIRSF" id="PIRSF038925">
    <property type="entry name" value="AMP-prot_trans"/>
    <property type="match status" value="1"/>
</dbReference>
<keyword evidence="1" id="KW-0547">Nucleotide-binding</keyword>
<sequence length="374" mass="41868">MTPYQPDSLPLEGLDYGKLITSVGKANAALAEYSGLLQGIVNPAVMLSPLTNQEAVLSSKIEGTQATMEEVLEHEAGEAFDEHKNADIQEILNYRHALMVAQGYLQEGRSITLNLLLQLHQILLDSVRGQSKEPGSFRKEQNWIGFAGCSMEQASFVPPSPLRLADHLDAWQHYVSGDDFDVLAQAAIMHAQFELLHPFKDGNGRIGRLLIPLFLYAKGRLPSPMFYLSGYLESHRDEYYARLGRISAEGDWDGWIAFFLDAIIEQAGSNVKRVRQIMALYESTKKQVLELTHSQHTSRLVDTLFDRPIFRVSDFCERSGINRQTLHYLLRALLQPAGPLTILREGAGSRPSIYAFPALLNICEGKEVLPMVKE</sequence>
<dbReference type="GO" id="GO:0070733">
    <property type="term" value="F:AMPylase activity"/>
    <property type="evidence" value="ECO:0007669"/>
    <property type="project" value="UniProtKB-UniRule"/>
</dbReference>
<dbReference type="GO" id="GO:0005524">
    <property type="term" value="F:ATP binding"/>
    <property type="evidence" value="ECO:0007669"/>
    <property type="project" value="UniProtKB-UniRule"/>
</dbReference>
<dbReference type="AlphaFoldDB" id="A0A231MV30"/>
<dbReference type="InterPro" id="IPR025758">
    <property type="entry name" value="Fic/DOC_N"/>
</dbReference>
<dbReference type="PROSITE" id="PS51459">
    <property type="entry name" value="FIDO"/>
    <property type="match status" value="1"/>
</dbReference>
<dbReference type="EMBL" id="CP012621">
    <property type="protein sequence ID" value="ATG75357.1"/>
    <property type="molecule type" value="Genomic_DNA"/>
</dbReference>
<dbReference type="Proteomes" id="UP000217763">
    <property type="component" value="Chromosome"/>
</dbReference>
<dbReference type="RefSeq" id="WP_094041112.1">
    <property type="nucleotide sequence ID" value="NZ_CP012621.1"/>
</dbReference>
<evidence type="ECO:0000313" key="2">
    <source>
        <dbReference type="EMBL" id="ATG75357.1"/>
    </source>
</evidence>
<reference evidence="3" key="1">
    <citation type="submission" date="2015-09" db="EMBL/GenBank/DDBJ databases">
        <authorList>
            <person name="Shao Z."/>
            <person name="Wang L."/>
        </authorList>
    </citation>
    <scope>NUCLEOTIDE SEQUENCE [LARGE SCALE GENOMIC DNA]</scope>
    <source>
        <strain evidence="3">F13-1</strain>
    </source>
</reference>
<protein>
    <recommendedName>
        <fullName evidence="1">Protein adenylyltransferase</fullName>
        <ecNumber evidence="1">2.7.7.108</ecNumber>
    </recommendedName>
    <alternativeName>
        <fullName evidence="1">AMPylator</fullName>
    </alternativeName>
</protein>
<comment type="function">
    <text evidence="1">Adenylyltransferase that mediates the addition of adenosine 5'-monophosphate (AMP) to specific residues of target proteins.</text>
</comment>
<organism evidence="2 3">
    <name type="scientific">Zobellella denitrificans</name>
    <dbReference type="NCBI Taxonomy" id="347534"/>
    <lineage>
        <taxon>Bacteria</taxon>
        <taxon>Pseudomonadati</taxon>
        <taxon>Pseudomonadota</taxon>
        <taxon>Gammaproteobacteria</taxon>
        <taxon>Aeromonadales</taxon>
        <taxon>Aeromonadaceae</taxon>
        <taxon>Zobellella</taxon>
    </lineage>
</organism>
<dbReference type="GO" id="GO:0042803">
    <property type="term" value="F:protein homodimerization activity"/>
    <property type="evidence" value="ECO:0007669"/>
    <property type="project" value="UniProtKB-UniRule"/>
</dbReference>
<accession>A0A231MV30</accession>
<gene>
    <name evidence="2" type="ORF">AN401_17085</name>
</gene>
<dbReference type="PANTHER" id="PTHR13504:SF38">
    <property type="entry name" value="FIDO DOMAIN-CONTAINING PROTEIN"/>
    <property type="match status" value="1"/>
</dbReference>
<proteinExistence type="predicted"/>
<dbReference type="Gene3D" id="1.10.3290.10">
    <property type="entry name" value="Fido-like domain"/>
    <property type="match status" value="1"/>
</dbReference>
<dbReference type="InterPro" id="IPR026287">
    <property type="entry name" value="SoFic-like"/>
</dbReference>
<keyword evidence="3" id="KW-1185">Reference proteome</keyword>
<dbReference type="GO" id="GO:0000287">
    <property type="term" value="F:magnesium ion binding"/>
    <property type="evidence" value="ECO:0007669"/>
    <property type="project" value="UniProtKB-UniRule"/>
</dbReference>
<dbReference type="OrthoDB" id="9807853at2"/>
<name>A0A231MV30_9GAMM</name>